<evidence type="ECO:0000313" key="3">
    <source>
        <dbReference type="Proteomes" id="UP001302329"/>
    </source>
</evidence>
<comment type="similarity">
    <text evidence="1">Belongs to the phD/YefM antitoxin family.</text>
</comment>
<dbReference type="RefSeq" id="WP_323357595.1">
    <property type="nucleotide sequence ID" value="NZ_JAYGHY010000058.1"/>
</dbReference>
<protein>
    <submittedName>
        <fullName evidence="2">Type II toxin-antitoxin system prevent-host-death family antitoxin</fullName>
    </submittedName>
</protein>
<dbReference type="SUPFAM" id="SSF143120">
    <property type="entry name" value="YefM-like"/>
    <property type="match status" value="1"/>
</dbReference>
<dbReference type="Proteomes" id="UP001302329">
    <property type="component" value="Unassembled WGS sequence"/>
</dbReference>
<reference evidence="2 3" key="1">
    <citation type="submission" date="2023-12" db="EMBL/GenBank/DDBJ databases">
        <title>Baltic Sea Cyanobacteria.</title>
        <authorList>
            <person name="Delbaje E."/>
            <person name="Fewer D.P."/>
            <person name="Shishido T.K."/>
        </authorList>
    </citation>
    <scope>NUCLEOTIDE SEQUENCE [LARGE SCALE GENOMIC DNA]</scope>
    <source>
        <strain evidence="2 3">UHCC 0281</strain>
    </source>
</reference>
<dbReference type="PANTHER" id="PTHR35377:SF5">
    <property type="entry name" value="ANTITOXIN VAPB46"/>
    <property type="match status" value="1"/>
</dbReference>
<proteinExistence type="inferred from homology"/>
<evidence type="ECO:0000313" key="2">
    <source>
        <dbReference type="EMBL" id="MEA5443611.1"/>
    </source>
</evidence>
<organism evidence="2 3">
    <name type="scientific">Cyanobium gracile UHCC 0281</name>
    <dbReference type="NCBI Taxonomy" id="3110309"/>
    <lineage>
        <taxon>Bacteria</taxon>
        <taxon>Bacillati</taxon>
        <taxon>Cyanobacteriota</taxon>
        <taxon>Cyanophyceae</taxon>
        <taxon>Synechococcales</taxon>
        <taxon>Prochlorococcaceae</taxon>
        <taxon>Cyanobium</taxon>
    </lineage>
</organism>
<dbReference type="PANTHER" id="PTHR35377">
    <property type="entry name" value="ANTITOXIN VAPB49-RELATED-RELATED"/>
    <property type="match status" value="1"/>
</dbReference>
<name>A0ABU5SYP5_9CYAN</name>
<dbReference type="NCBIfam" id="TIGR01552">
    <property type="entry name" value="phd_fam"/>
    <property type="match status" value="1"/>
</dbReference>
<dbReference type="InterPro" id="IPR051416">
    <property type="entry name" value="phD-YefM_TA_antitoxins"/>
</dbReference>
<dbReference type="InterPro" id="IPR036165">
    <property type="entry name" value="YefM-like_sf"/>
</dbReference>
<gene>
    <name evidence="2" type="ORF">VB739_13700</name>
</gene>
<accession>A0ABU5SYP5</accession>
<dbReference type="EMBL" id="JAYGHY010000058">
    <property type="protein sequence ID" value="MEA5443611.1"/>
    <property type="molecule type" value="Genomic_DNA"/>
</dbReference>
<keyword evidence="3" id="KW-1185">Reference proteome</keyword>
<sequence length="97" mass="10666">MADAVANQVSVRDLKTHLFEWLARAQAGEVVEVTSHRRPIARITGLRTAEQSWTHRLQAAIDAGIVSWSGQKPVFPPPVRLSAGGKLVSEIVLEDRD</sequence>
<comment type="caution">
    <text evidence="2">The sequence shown here is derived from an EMBL/GenBank/DDBJ whole genome shotgun (WGS) entry which is preliminary data.</text>
</comment>
<evidence type="ECO:0000256" key="1">
    <source>
        <dbReference type="ARBA" id="ARBA00009981"/>
    </source>
</evidence>